<evidence type="ECO:0000256" key="2">
    <source>
        <dbReference type="ARBA" id="ARBA00012122"/>
    </source>
</evidence>
<dbReference type="PANTHER" id="PTHR43190:SF3">
    <property type="entry name" value="N-ACETYL-D-GLUCOSAMINE KINASE"/>
    <property type="match status" value="1"/>
</dbReference>
<dbReference type="EC" id="2.7.1.59" evidence="2"/>
<keyword evidence="7" id="KW-1185">Reference proteome</keyword>
<proteinExistence type="inferred from homology"/>
<dbReference type="PANTHER" id="PTHR43190">
    <property type="entry name" value="N-ACETYL-D-GLUCOSAMINE KINASE"/>
    <property type="match status" value="1"/>
</dbReference>
<dbReference type="Pfam" id="PF01869">
    <property type="entry name" value="BcrAD_BadFG"/>
    <property type="match status" value="1"/>
</dbReference>
<feature type="domain" description="ATPase BadF/BadG/BcrA/BcrD type" evidence="5">
    <location>
        <begin position="7"/>
        <end position="323"/>
    </location>
</feature>
<organism evidence="6 7">
    <name type="scientific">Meripilus lineatus</name>
    <dbReference type="NCBI Taxonomy" id="2056292"/>
    <lineage>
        <taxon>Eukaryota</taxon>
        <taxon>Fungi</taxon>
        <taxon>Dikarya</taxon>
        <taxon>Basidiomycota</taxon>
        <taxon>Agaricomycotina</taxon>
        <taxon>Agaricomycetes</taxon>
        <taxon>Polyporales</taxon>
        <taxon>Meripilaceae</taxon>
        <taxon>Meripilus</taxon>
    </lineage>
</organism>
<sequence>MALYLCVDCGGSKTSAVICDSTGEVKGRALGGPSNFAYIGLEAFRREVAAAVSNALKSCVSPPSVDPVSLPPSTPIFESAWFGISGVDSQAAIDKLTPILSELLNIPPGRNLIVANDTNLLAAPLRMYDDVDNAVTVISGTGGIVVSFVIGEDGGLKEMGRVGGWGWILGDEGGGFHVGREAIRQILMESDIASVEGPPPALTLGKSTLKSRIMELYGVQDVYELLTVIHLPDPLPSQAVAEDAPKYSLIPREKRLSQLAPLVFSSAFEDGDPLALNVLRSTSGMLADQICILLRPGTPRGVKASNGVVCFGGSLAGVDAYRQLVLAHLEERGHIFKHVEFVDDAAAVGARGLSVAARAARS</sequence>
<dbReference type="SUPFAM" id="SSF53067">
    <property type="entry name" value="Actin-like ATPase domain"/>
    <property type="match status" value="2"/>
</dbReference>
<comment type="similarity">
    <text evidence="1">Belongs to the eukaryotic-type N-acetylglucosamine kinase family.</text>
</comment>
<name>A0AAD5V3X5_9APHY</name>
<evidence type="ECO:0000313" key="7">
    <source>
        <dbReference type="Proteomes" id="UP001212997"/>
    </source>
</evidence>
<dbReference type="Proteomes" id="UP001212997">
    <property type="component" value="Unassembled WGS sequence"/>
</dbReference>
<dbReference type="Gene3D" id="3.30.420.40">
    <property type="match status" value="2"/>
</dbReference>
<dbReference type="CDD" id="cd24007">
    <property type="entry name" value="ASKHA_NBD_eukNAGK-like"/>
    <property type="match status" value="1"/>
</dbReference>
<dbReference type="InterPro" id="IPR002731">
    <property type="entry name" value="ATPase_BadF"/>
</dbReference>
<accession>A0AAD5V3X5</accession>
<dbReference type="InterPro" id="IPR052519">
    <property type="entry name" value="Euk-type_GlcNAc_Kinase"/>
</dbReference>
<reference evidence="6" key="1">
    <citation type="submission" date="2022-07" db="EMBL/GenBank/DDBJ databases">
        <title>Genome Sequence of Physisporinus lineatus.</title>
        <authorList>
            <person name="Buettner E."/>
        </authorList>
    </citation>
    <scope>NUCLEOTIDE SEQUENCE</scope>
    <source>
        <strain evidence="6">VT162</strain>
    </source>
</reference>
<evidence type="ECO:0000259" key="5">
    <source>
        <dbReference type="Pfam" id="PF01869"/>
    </source>
</evidence>
<evidence type="ECO:0000256" key="1">
    <source>
        <dbReference type="ARBA" id="ARBA00006198"/>
    </source>
</evidence>
<evidence type="ECO:0000256" key="3">
    <source>
        <dbReference type="ARBA" id="ARBA00014974"/>
    </source>
</evidence>
<dbReference type="InterPro" id="IPR043129">
    <property type="entry name" value="ATPase_NBD"/>
</dbReference>
<evidence type="ECO:0000313" key="6">
    <source>
        <dbReference type="EMBL" id="KAJ3484030.1"/>
    </source>
</evidence>
<protein>
    <recommendedName>
        <fullName evidence="3">N-acetyl-D-glucosamine kinase</fullName>
        <ecNumber evidence="2">2.7.1.59</ecNumber>
    </recommendedName>
    <alternativeName>
        <fullName evidence="4">GlcNAc kinase</fullName>
    </alternativeName>
</protein>
<dbReference type="GO" id="GO:0045127">
    <property type="term" value="F:N-acetylglucosamine kinase activity"/>
    <property type="evidence" value="ECO:0007669"/>
    <property type="project" value="UniProtKB-EC"/>
</dbReference>
<dbReference type="AlphaFoldDB" id="A0AAD5V3X5"/>
<evidence type="ECO:0000256" key="4">
    <source>
        <dbReference type="ARBA" id="ARBA00031123"/>
    </source>
</evidence>
<gene>
    <name evidence="6" type="ORF">NLI96_g5902</name>
</gene>
<comment type="caution">
    <text evidence="6">The sequence shown here is derived from an EMBL/GenBank/DDBJ whole genome shotgun (WGS) entry which is preliminary data.</text>
</comment>
<dbReference type="EMBL" id="JANAWD010000204">
    <property type="protein sequence ID" value="KAJ3484030.1"/>
    <property type="molecule type" value="Genomic_DNA"/>
</dbReference>